<keyword evidence="2" id="KW-0963">Cytoplasm</keyword>
<evidence type="ECO:0000313" key="9">
    <source>
        <dbReference type="EMBL" id="NXI62068.1"/>
    </source>
</evidence>
<name>A0A7K9UND0_ANSSE</name>
<evidence type="ECO:0000256" key="2">
    <source>
        <dbReference type="ARBA" id="ARBA00022490"/>
    </source>
</evidence>
<comment type="subcellular location">
    <subcellularLocation>
        <location evidence="1">Cytoplasm</location>
        <location evidence="1">Cytoskeleton</location>
        <location evidence="1">Cilium axoneme</location>
    </subcellularLocation>
</comment>
<gene>
    <name evidence="9" type="primary">Fam166b</name>
    <name evidence="9" type="ORF">ANSSEM_R15300</name>
</gene>
<feature type="non-terminal residue" evidence="9">
    <location>
        <position position="246"/>
    </location>
</feature>
<dbReference type="PANTHER" id="PTHR22146:SF8">
    <property type="entry name" value="PROTEIN FAM166B"/>
    <property type="match status" value="1"/>
</dbReference>
<keyword evidence="4" id="KW-0966">Cell projection</keyword>
<evidence type="ECO:0000256" key="3">
    <source>
        <dbReference type="ARBA" id="ARBA00023212"/>
    </source>
</evidence>
<dbReference type="OrthoDB" id="2019884at2759"/>
<proteinExistence type="inferred from homology"/>
<evidence type="ECO:0000256" key="4">
    <source>
        <dbReference type="ARBA" id="ARBA00023273"/>
    </source>
</evidence>
<evidence type="ECO:0000259" key="8">
    <source>
        <dbReference type="Pfam" id="PF10629"/>
    </source>
</evidence>
<dbReference type="AlphaFoldDB" id="A0A7K9UND0"/>
<dbReference type="EMBL" id="VXAA01000627">
    <property type="protein sequence ID" value="NXI62068.1"/>
    <property type="molecule type" value="Genomic_DNA"/>
</dbReference>
<dbReference type="InterPro" id="IPR018902">
    <property type="entry name" value="CMI2A-C-like_dom"/>
</dbReference>
<organism evidence="9 10">
    <name type="scientific">Anseranas semipalmata</name>
    <name type="common">Magpie goose</name>
    <name type="synonym">Anas semipalmata</name>
    <dbReference type="NCBI Taxonomy" id="8851"/>
    <lineage>
        <taxon>Eukaryota</taxon>
        <taxon>Metazoa</taxon>
        <taxon>Chordata</taxon>
        <taxon>Craniata</taxon>
        <taxon>Vertebrata</taxon>
        <taxon>Euteleostomi</taxon>
        <taxon>Archelosauria</taxon>
        <taxon>Archosauria</taxon>
        <taxon>Dinosauria</taxon>
        <taxon>Saurischia</taxon>
        <taxon>Theropoda</taxon>
        <taxon>Coelurosauria</taxon>
        <taxon>Aves</taxon>
        <taxon>Neognathae</taxon>
        <taxon>Galloanserae</taxon>
        <taxon>Anseriformes</taxon>
        <taxon>Anseranatidae</taxon>
        <taxon>Anseranas</taxon>
    </lineage>
</organism>
<dbReference type="Proteomes" id="UP000567872">
    <property type="component" value="Unassembled WGS sequence"/>
</dbReference>
<evidence type="ECO:0000256" key="5">
    <source>
        <dbReference type="ARBA" id="ARBA00035003"/>
    </source>
</evidence>
<feature type="non-terminal residue" evidence="9">
    <location>
        <position position="1"/>
    </location>
</feature>
<accession>A0A7K9UND0</accession>
<reference evidence="9 10" key="1">
    <citation type="submission" date="2019-09" db="EMBL/GenBank/DDBJ databases">
        <title>Bird 10,000 Genomes (B10K) Project - Family phase.</title>
        <authorList>
            <person name="Zhang G."/>
        </authorList>
    </citation>
    <scope>NUCLEOTIDE SEQUENCE [LARGE SCALE GENOMIC DNA]</scope>
    <source>
        <strain evidence="9">B10K-DU-001-57</strain>
        <tissue evidence="9">Muscle</tissue>
    </source>
</reference>
<comment type="similarity">
    <text evidence="6">Belongs to the CIMIP2 family.</text>
</comment>
<sequence>PHCRLSMRKPYGELKSPLLHSPAVQSSHRLVLQPTRWSCRGAEPPRLGACWGAGTQPLSCTAIPGYTGFIPRAQHFFAKTYSEICKEAGSNFAEQRLSSAPREQDWRTRLLSRDPAHDSDVRWAGPSVHLAAGSPYSMEDDDPQKYFISGFTGFVPRAQFLIGTGYPITTNRALLEFGQMTLKKGVGSGTEKGSVVLSPLGKTYPADMGLLPHYTGYVPGYKFQFGRTYGHLTRNALGLSSLEKQI</sequence>
<dbReference type="GO" id="GO:0005930">
    <property type="term" value="C:axoneme"/>
    <property type="evidence" value="ECO:0007669"/>
    <property type="project" value="UniProtKB-SubCell"/>
</dbReference>
<comment type="caution">
    <text evidence="9">The sequence shown here is derived from an EMBL/GenBank/DDBJ whole genome shotgun (WGS) entry which is preliminary data.</text>
</comment>
<keyword evidence="3" id="KW-0206">Cytoskeleton</keyword>
<protein>
    <recommendedName>
        <fullName evidence="7">Ciliary microtubule inner protein 2B</fullName>
    </recommendedName>
</protein>
<feature type="domain" description="Ciliary microtubule inner protein 2A-C-like" evidence="8">
    <location>
        <begin position="209"/>
        <end position="235"/>
    </location>
</feature>
<dbReference type="Pfam" id="PF10629">
    <property type="entry name" value="CMI2B-like"/>
    <property type="match status" value="1"/>
</dbReference>
<comment type="function">
    <text evidence="5">Microtubule inner protein (MIP) part of the dynein-decorated doublet microtubules (DMTs) in cilia axoneme, which is required for motile cilia beating.</text>
</comment>
<evidence type="ECO:0000256" key="6">
    <source>
        <dbReference type="ARBA" id="ARBA00035661"/>
    </source>
</evidence>
<evidence type="ECO:0000256" key="1">
    <source>
        <dbReference type="ARBA" id="ARBA00004430"/>
    </source>
</evidence>
<dbReference type="PANTHER" id="PTHR22146">
    <property type="entry name" value="CAT EYE SYNDROME CRITICAL REGION PROTEIN 6"/>
    <property type="match status" value="1"/>
</dbReference>
<evidence type="ECO:0000313" key="10">
    <source>
        <dbReference type="Proteomes" id="UP000567872"/>
    </source>
</evidence>
<keyword evidence="10" id="KW-1185">Reference proteome</keyword>
<dbReference type="GO" id="GO:0015630">
    <property type="term" value="C:microtubule cytoskeleton"/>
    <property type="evidence" value="ECO:0007669"/>
    <property type="project" value="UniProtKB-ARBA"/>
</dbReference>
<evidence type="ECO:0000256" key="7">
    <source>
        <dbReference type="ARBA" id="ARBA00041163"/>
    </source>
</evidence>